<dbReference type="PATRIC" id="fig|1238180.3.peg.5117"/>
<accession>M2PL21</accession>
<evidence type="ECO:0000313" key="1">
    <source>
        <dbReference type="EMBL" id="EMD25193.1"/>
    </source>
</evidence>
<dbReference type="Proteomes" id="UP000188551">
    <property type="component" value="Unassembled WGS sequence"/>
</dbReference>
<comment type="caution">
    <text evidence="1">The sequence shown here is derived from an EMBL/GenBank/DDBJ whole genome shotgun (WGS) entry which is preliminary data.</text>
</comment>
<name>M2PL21_9PSEU</name>
<dbReference type="AlphaFoldDB" id="M2PL21"/>
<dbReference type="EMBL" id="ANMG01000050">
    <property type="protein sequence ID" value="EMD25193.1"/>
    <property type="molecule type" value="Genomic_DNA"/>
</dbReference>
<evidence type="ECO:0008006" key="5">
    <source>
        <dbReference type="Google" id="ProtNLM"/>
    </source>
</evidence>
<gene>
    <name evidence="2" type="ORF">B0293_35550</name>
    <name evidence="1" type="ORF">C791_5202</name>
</gene>
<evidence type="ECO:0000313" key="4">
    <source>
        <dbReference type="Proteomes" id="UP000188551"/>
    </source>
</evidence>
<organism evidence="1 3">
    <name type="scientific">Amycolatopsis azurea DSM 43854</name>
    <dbReference type="NCBI Taxonomy" id="1238180"/>
    <lineage>
        <taxon>Bacteria</taxon>
        <taxon>Bacillati</taxon>
        <taxon>Actinomycetota</taxon>
        <taxon>Actinomycetes</taxon>
        <taxon>Pseudonocardiales</taxon>
        <taxon>Pseudonocardiaceae</taxon>
        <taxon>Amycolatopsis</taxon>
    </lineage>
</organism>
<proteinExistence type="predicted"/>
<evidence type="ECO:0000313" key="3">
    <source>
        <dbReference type="Proteomes" id="UP000014137"/>
    </source>
</evidence>
<dbReference type="EMBL" id="MUXN01000027">
    <property type="protein sequence ID" value="OOC01657.1"/>
    <property type="molecule type" value="Genomic_DNA"/>
</dbReference>
<keyword evidence="4" id="KW-1185">Reference proteome</keyword>
<dbReference type="Proteomes" id="UP000014137">
    <property type="component" value="Unassembled WGS sequence"/>
</dbReference>
<dbReference type="RefSeq" id="WP_005161311.1">
    <property type="nucleotide sequence ID" value="NZ_ANMG01000050.1"/>
</dbReference>
<protein>
    <recommendedName>
        <fullName evidence="5">RHIM domain-containing protein</fullName>
    </recommendedName>
</protein>
<evidence type="ECO:0000313" key="2">
    <source>
        <dbReference type="EMBL" id="OOC01657.1"/>
    </source>
</evidence>
<reference evidence="2 4" key="2">
    <citation type="submission" date="2017-02" db="EMBL/GenBank/DDBJ databases">
        <title>Amycolatopsis azurea DSM 43854 draft genome.</title>
        <authorList>
            <person name="Mayilraj S."/>
        </authorList>
    </citation>
    <scope>NUCLEOTIDE SEQUENCE [LARGE SCALE GENOMIC DNA]</scope>
    <source>
        <strain evidence="2 4">DSM 43854</strain>
    </source>
</reference>
<reference evidence="1 3" key="1">
    <citation type="submission" date="2012-10" db="EMBL/GenBank/DDBJ databases">
        <title>Genome assembly of Amycolatopsis azurea DSM 43854.</title>
        <authorList>
            <person name="Khatri I."/>
            <person name="Kaur I."/>
            <person name="Subramanian S."/>
            <person name="Mayilraj S."/>
        </authorList>
    </citation>
    <scope>NUCLEOTIDE SEQUENCE [LARGE SCALE GENOMIC DNA]</scope>
    <source>
        <strain evidence="1 3">DSM 43854</strain>
    </source>
</reference>
<sequence>MIESVELVVAALAAGAAAGTRETASTAVKDAYSGVKTLALRTLRRGDSVPPAVVEAVESDVITPDDDEGGVARRRDLETALTEVGAGNDEELVAAALKVLELTDPGKYRVTLHGNKGVQVGDHNTQTNTFG</sequence>